<dbReference type="Pfam" id="PF05426">
    <property type="entry name" value="Alginate_lyase"/>
    <property type="match status" value="1"/>
</dbReference>
<keyword evidence="5" id="KW-1185">Reference proteome</keyword>
<name>A0A9P6B457_9AGAM</name>
<dbReference type="OrthoDB" id="63533at2759"/>
<evidence type="ECO:0000256" key="2">
    <source>
        <dbReference type="ARBA" id="ARBA00023239"/>
    </source>
</evidence>
<dbReference type="Gene3D" id="1.50.10.100">
    <property type="entry name" value="Chondroitin AC/alginate lyase"/>
    <property type="match status" value="1"/>
</dbReference>
<dbReference type="InterPro" id="IPR008929">
    <property type="entry name" value="Chondroitin_lyas"/>
</dbReference>
<gene>
    <name evidence="4" type="ORF">BS47DRAFT_1340080</name>
</gene>
<protein>
    <recommendedName>
        <fullName evidence="3">Alginate lyase domain-containing protein</fullName>
    </recommendedName>
</protein>
<evidence type="ECO:0000313" key="4">
    <source>
        <dbReference type="EMBL" id="KAF9517052.1"/>
    </source>
</evidence>
<dbReference type="GO" id="GO:0016829">
    <property type="term" value="F:lyase activity"/>
    <property type="evidence" value="ECO:0007669"/>
    <property type="project" value="UniProtKB-KW"/>
</dbReference>
<reference evidence="4" key="1">
    <citation type="journal article" date="2020" name="Nat. Commun.">
        <title>Large-scale genome sequencing of mycorrhizal fungi provides insights into the early evolution of symbiotic traits.</title>
        <authorList>
            <person name="Miyauchi S."/>
            <person name="Kiss E."/>
            <person name="Kuo A."/>
            <person name="Drula E."/>
            <person name="Kohler A."/>
            <person name="Sanchez-Garcia M."/>
            <person name="Morin E."/>
            <person name="Andreopoulos B."/>
            <person name="Barry K.W."/>
            <person name="Bonito G."/>
            <person name="Buee M."/>
            <person name="Carver A."/>
            <person name="Chen C."/>
            <person name="Cichocki N."/>
            <person name="Clum A."/>
            <person name="Culley D."/>
            <person name="Crous P.W."/>
            <person name="Fauchery L."/>
            <person name="Girlanda M."/>
            <person name="Hayes R.D."/>
            <person name="Keri Z."/>
            <person name="LaButti K."/>
            <person name="Lipzen A."/>
            <person name="Lombard V."/>
            <person name="Magnuson J."/>
            <person name="Maillard F."/>
            <person name="Murat C."/>
            <person name="Nolan M."/>
            <person name="Ohm R.A."/>
            <person name="Pangilinan J."/>
            <person name="Pereira M.F."/>
            <person name="Perotto S."/>
            <person name="Peter M."/>
            <person name="Pfister S."/>
            <person name="Riley R."/>
            <person name="Sitrit Y."/>
            <person name="Stielow J.B."/>
            <person name="Szollosi G."/>
            <person name="Zifcakova L."/>
            <person name="Stursova M."/>
            <person name="Spatafora J.W."/>
            <person name="Tedersoo L."/>
            <person name="Vaario L.M."/>
            <person name="Yamada A."/>
            <person name="Yan M."/>
            <person name="Wang P."/>
            <person name="Xu J."/>
            <person name="Bruns T."/>
            <person name="Baldrian P."/>
            <person name="Vilgalys R."/>
            <person name="Dunand C."/>
            <person name="Henrissat B."/>
            <person name="Grigoriev I.V."/>
            <person name="Hibbett D."/>
            <person name="Nagy L.G."/>
            <person name="Martin F.M."/>
        </authorList>
    </citation>
    <scope>NUCLEOTIDE SEQUENCE</scope>
    <source>
        <strain evidence="4">UP504</strain>
    </source>
</reference>
<feature type="domain" description="Alginate lyase" evidence="3">
    <location>
        <begin position="1"/>
        <end position="155"/>
    </location>
</feature>
<comment type="caution">
    <text evidence="4">The sequence shown here is derived from an EMBL/GenBank/DDBJ whole genome shotgun (WGS) entry which is preliminary data.</text>
</comment>
<accession>A0A9P6B457</accession>
<sequence>MSDAVFYNAIAWRLTGSNNFSTAAVNFINTWFIDPATSMNPNMNYAQLLRGPGKQVGQYIGILDLRAMAKIATAVLTLRMGGSSEWTPDIDQGLTKCSLAHHERNAPNNHGSFFYSQLASLYLIVNDTLSARKAIEEYFSVLYMDQIEADGEQVRPFSSGFFLSYLHLPRSQWRPLAHCFDAWNLTTNKGGSIQKAADYVMSLNASSTGEAKKWSNSSR</sequence>
<dbReference type="Proteomes" id="UP000886523">
    <property type="component" value="Unassembled WGS sequence"/>
</dbReference>
<evidence type="ECO:0000256" key="1">
    <source>
        <dbReference type="ARBA" id="ARBA00022729"/>
    </source>
</evidence>
<evidence type="ECO:0000259" key="3">
    <source>
        <dbReference type="Pfam" id="PF05426"/>
    </source>
</evidence>
<keyword evidence="1" id="KW-0732">Signal</keyword>
<keyword evidence="2" id="KW-0456">Lyase</keyword>
<dbReference type="EMBL" id="MU128934">
    <property type="protein sequence ID" value="KAF9517052.1"/>
    <property type="molecule type" value="Genomic_DNA"/>
</dbReference>
<evidence type="ECO:0000313" key="5">
    <source>
        <dbReference type="Proteomes" id="UP000886523"/>
    </source>
</evidence>
<dbReference type="AlphaFoldDB" id="A0A9P6B457"/>
<proteinExistence type="predicted"/>
<dbReference type="GO" id="GO:0042597">
    <property type="term" value="C:periplasmic space"/>
    <property type="evidence" value="ECO:0007669"/>
    <property type="project" value="InterPro"/>
</dbReference>
<organism evidence="4 5">
    <name type="scientific">Hydnum rufescens UP504</name>
    <dbReference type="NCBI Taxonomy" id="1448309"/>
    <lineage>
        <taxon>Eukaryota</taxon>
        <taxon>Fungi</taxon>
        <taxon>Dikarya</taxon>
        <taxon>Basidiomycota</taxon>
        <taxon>Agaricomycotina</taxon>
        <taxon>Agaricomycetes</taxon>
        <taxon>Cantharellales</taxon>
        <taxon>Hydnaceae</taxon>
        <taxon>Hydnum</taxon>
    </lineage>
</organism>
<dbReference type="InterPro" id="IPR008397">
    <property type="entry name" value="Alginate_lyase_dom"/>
</dbReference>
<dbReference type="SUPFAM" id="SSF48230">
    <property type="entry name" value="Chondroitin AC/alginate lyase"/>
    <property type="match status" value="1"/>
</dbReference>